<feature type="transmembrane region" description="Helical" evidence="1">
    <location>
        <begin position="177"/>
        <end position="201"/>
    </location>
</feature>
<keyword evidence="1" id="KW-1133">Transmembrane helix</keyword>
<accession>A0A0C5CDA6</accession>
<evidence type="ECO:0000313" key="2">
    <source>
        <dbReference type="EMBL" id="AJM93197.1"/>
    </source>
</evidence>
<protein>
    <submittedName>
        <fullName evidence="2">Uncharacterized protein</fullName>
    </submittedName>
</protein>
<dbReference type="EMBL" id="CP010868">
    <property type="protein sequence ID" value="AJM93197.1"/>
    <property type="molecule type" value="Genomic_DNA"/>
</dbReference>
<keyword evidence="1" id="KW-0472">Membrane</keyword>
<dbReference type="PATRIC" id="fig|1582439.9.peg.2052"/>
<dbReference type="STRING" id="1582439.NPIRD3C_1987"/>
<gene>
    <name evidence="2" type="ORF">NPIRD3C_1987</name>
</gene>
<evidence type="ECO:0000313" key="3">
    <source>
        <dbReference type="Proteomes" id="UP000032027"/>
    </source>
</evidence>
<reference evidence="2 3" key="3">
    <citation type="journal article" date="2019" name="Int. J. Syst. Evol. Microbiol.">
        <title>Nitrosopumilus adriaticus sp. nov. and Nitrosopumilus piranensis sp. nov., two ammonia-oxidizing archaea from the Adriatic Sea and members of the class Nitrososphaeria.</title>
        <authorList>
            <person name="Bayer B."/>
            <person name="Vojvoda J."/>
            <person name="Reinthaler T."/>
            <person name="Reyes C."/>
            <person name="Pinto M."/>
            <person name="Herndl G.J."/>
        </authorList>
    </citation>
    <scope>NUCLEOTIDE SEQUENCE [LARGE SCALE GENOMIC DNA]</scope>
    <source>
        <strain evidence="2 3">D3C</strain>
    </source>
</reference>
<reference evidence="2 3" key="2">
    <citation type="journal article" date="2016" name="ISME J.">
        <title>Physiological and genomic characterization of two novel marine thaumarchaeal strains indicates niche differentiation.</title>
        <authorList>
            <person name="Bayer B."/>
            <person name="Vojvoda J."/>
            <person name="Offre P."/>
            <person name="Alves R.J."/>
            <person name="Elisabeth N.H."/>
            <person name="Garcia J.A."/>
            <person name="Volland J.M."/>
            <person name="Srivastava A."/>
            <person name="Schleper C."/>
            <person name="Herndl G.J."/>
        </authorList>
    </citation>
    <scope>NUCLEOTIDE SEQUENCE [LARGE SCALE GENOMIC DNA]</scope>
    <source>
        <strain evidence="2 3">D3C</strain>
    </source>
</reference>
<dbReference type="AlphaFoldDB" id="A0A0C5CDA6"/>
<name>A0A0C5CDA6_9ARCH</name>
<keyword evidence="3" id="KW-1185">Reference proteome</keyword>
<reference evidence="3" key="1">
    <citation type="submission" date="2015-02" db="EMBL/GenBank/DDBJ databases">
        <title>Characterization of two novel Thaumarchaeota isolated from the Northern Adriatic Sea.</title>
        <authorList>
            <person name="Bayer B."/>
            <person name="Vojvoda J."/>
            <person name="Offre P."/>
            <person name="Srivastava A."/>
            <person name="Elisabeth N."/>
            <person name="Garcia J.A.L."/>
            <person name="Schleper C."/>
            <person name="Herndl G.J."/>
        </authorList>
    </citation>
    <scope>NUCLEOTIDE SEQUENCE [LARGE SCALE GENOMIC DNA]</scope>
    <source>
        <strain evidence="3">D3C</strain>
    </source>
</reference>
<organism evidence="2 3">
    <name type="scientific">Nitrosopumilus piranensis</name>
    <dbReference type="NCBI Taxonomy" id="1582439"/>
    <lineage>
        <taxon>Archaea</taxon>
        <taxon>Nitrososphaerota</taxon>
        <taxon>Nitrososphaeria</taxon>
        <taxon>Nitrosopumilales</taxon>
        <taxon>Nitrosopumilaceae</taxon>
        <taxon>Nitrosopumilus</taxon>
    </lineage>
</organism>
<dbReference type="HOGENOM" id="CLU_1269867_0_0_2"/>
<keyword evidence="1" id="KW-0812">Transmembrane</keyword>
<evidence type="ECO:0000256" key="1">
    <source>
        <dbReference type="SAM" id="Phobius"/>
    </source>
</evidence>
<dbReference type="InterPro" id="IPR049886">
    <property type="entry name" value="CFI_box_CTERM_dom"/>
</dbReference>
<proteinExistence type="predicted"/>
<dbReference type="KEGG" id="nid:NPIRD3C_1987"/>
<dbReference type="Proteomes" id="UP000032027">
    <property type="component" value="Chromosome"/>
</dbReference>
<dbReference type="NCBIfam" id="NF041770">
    <property type="entry name" value="CFI_box_CTERM"/>
    <property type="match status" value="1"/>
</dbReference>
<sequence>MVAKSNAVSLFLIGLVIIMIQPPMVYGDEKQELDRCIDRMDYCESRCISGIVCQYDQCIEDYGCEEQYVKELKEKTGMIDEQKNKGGCLIATAAHGTELSIQVQQLRELRDNKLMQTDVGTSFMDSFNAVYYSFSPTIADYQRENPIFKEMVKTILIPLLTTLSILNGVEMDSEEKVLIYGVGIIIVNIGIYFIIPPTLIWKIIKINKTKRLITAKS</sequence>